<evidence type="ECO:0000256" key="3">
    <source>
        <dbReference type="ARBA" id="ARBA00022801"/>
    </source>
</evidence>
<dbReference type="GO" id="GO:0008270">
    <property type="term" value="F:zinc ion binding"/>
    <property type="evidence" value="ECO:0007669"/>
    <property type="project" value="UniProtKB-UniRule"/>
</dbReference>
<dbReference type="PROSITE" id="PS51747">
    <property type="entry name" value="CYT_DCMP_DEAMINASES_2"/>
    <property type="match status" value="1"/>
</dbReference>
<keyword evidence="2 6" id="KW-0479">Metal-binding</keyword>
<feature type="binding site" evidence="6">
    <location>
        <position position="59"/>
    </location>
    <ligand>
        <name>Zn(2+)</name>
        <dbReference type="ChEBI" id="CHEBI:29105"/>
        <note>catalytic</note>
    </ligand>
</feature>
<dbReference type="InterPro" id="IPR016193">
    <property type="entry name" value="Cytidine_deaminase-like"/>
</dbReference>
<comment type="caution">
    <text evidence="8">The sequence shown here is derived from an EMBL/GenBank/DDBJ whole genome shotgun (WGS) entry which is preliminary data.</text>
</comment>
<dbReference type="PANTHER" id="PTHR11079:SF202">
    <property type="entry name" value="TRNA-SPECIFIC ADENOSINE DEAMINASE"/>
    <property type="match status" value="1"/>
</dbReference>
<feature type="binding site" evidence="6">
    <location>
        <position position="92"/>
    </location>
    <ligand>
        <name>Zn(2+)</name>
        <dbReference type="ChEBI" id="CHEBI:29105"/>
        <note>catalytic</note>
    </ligand>
</feature>
<gene>
    <name evidence="6" type="primary">tadA</name>
    <name evidence="8" type="ORF">IFK94_05065</name>
</gene>
<comment type="similarity">
    <text evidence="6">Belongs to the cytidine and deoxycytidylate deaminase family.</text>
</comment>
<evidence type="ECO:0000256" key="6">
    <source>
        <dbReference type="HAMAP-Rule" id="MF_00972"/>
    </source>
</evidence>
<evidence type="ECO:0000313" key="8">
    <source>
        <dbReference type="EMBL" id="MBD3867477.1"/>
    </source>
</evidence>
<dbReference type="EC" id="3.5.4.33" evidence="6"/>
<evidence type="ECO:0000256" key="1">
    <source>
        <dbReference type="ARBA" id="ARBA00022694"/>
    </source>
</evidence>
<dbReference type="InterPro" id="IPR028883">
    <property type="entry name" value="tRNA_aden_deaminase"/>
</dbReference>
<evidence type="ECO:0000313" key="9">
    <source>
        <dbReference type="Proteomes" id="UP000648239"/>
    </source>
</evidence>
<comment type="cofactor">
    <cofactor evidence="6">
        <name>Zn(2+)</name>
        <dbReference type="ChEBI" id="CHEBI:29105"/>
    </cofactor>
    <text evidence="6">Binds 1 zinc ion per subunit.</text>
</comment>
<organism evidence="8 9">
    <name type="scientific">Candidatus Polarisedimenticola svalbardensis</name>
    <dbReference type="NCBI Taxonomy" id="2886004"/>
    <lineage>
        <taxon>Bacteria</taxon>
        <taxon>Pseudomonadati</taxon>
        <taxon>Acidobacteriota</taxon>
        <taxon>Candidatus Polarisedimenticolia</taxon>
        <taxon>Candidatus Polarisedimenticolales</taxon>
        <taxon>Candidatus Polarisedimenticolaceae</taxon>
        <taxon>Candidatus Polarisedimenticola</taxon>
    </lineage>
</organism>
<reference evidence="8 9" key="1">
    <citation type="submission" date="2020-08" db="EMBL/GenBank/DDBJ databases">
        <title>Acidobacteriota in marine sediments use diverse sulfur dissimilation pathways.</title>
        <authorList>
            <person name="Wasmund K."/>
        </authorList>
    </citation>
    <scope>NUCLEOTIDE SEQUENCE [LARGE SCALE GENOMIC DNA]</scope>
    <source>
        <strain evidence="8">MAG AM4</strain>
    </source>
</reference>
<dbReference type="Proteomes" id="UP000648239">
    <property type="component" value="Unassembled WGS sequence"/>
</dbReference>
<comment type="subunit">
    <text evidence="6">Homodimer.</text>
</comment>
<dbReference type="GO" id="GO:0002100">
    <property type="term" value="P:tRNA wobble adenosine to inosine editing"/>
    <property type="evidence" value="ECO:0007669"/>
    <property type="project" value="UniProtKB-UniRule"/>
</dbReference>
<evidence type="ECO:0000259" key="7">
    <source>
        <dbReference type="PROSITE" id="PS51747"/>
    </source>
</evidence>
<evidence type="ECO:0000256" key="4">
    <source>
        <dbReference type="ARBA" id="ARBA00022833"/>
    </source>
</evidence>
<dbReference type="NCBIfam" id="NF008113">
    <property type="entry name" value="PRK10860.1"/>
    <property type="match status" value="1"/>
</dbReference>
<dbReference type="AlphaFoldDB" id="A0A8J6XRZ6"/>
<dbReference type="EMBL" id="JACXWD010000010">
    <property type="protein sequence ID" value="MBD3867477.1"/>
    <property type="molecule type" value="Genomic_DNA"/>
</dbReference>
<dbReference type="GO" id="GO:0052717">
    <property type="term" value="F:tRNA-specific adenosine-34 deaminase activity"/>
    <property type="evidence" value="ECO:0007669"/>
    <property type="project" value="UniProtKB-UniRule"/>
</dbReference>
<keyword evidence="3 6" id="KW-0378">Hydrolase</keyword>
<feature type="domain" description="CMP/dCMP-type deaminase" evidence="7">
    <location>
        <begin position="8"/>
        <end position="136"/>
    </location>
</feature>
<dbReference type="PANTHER" id="PTHR11079">
    <property type="entry name" value="CYTOSINE DEAMINASE FAMILY MEMBER"/>
    <property type="match status" value="1"/>
</dbReference>
<protein>
    <recommendedName>
        <fullName evidence="6">tRNA-specific adenosine deaminase</fullName>
        <ecNumber evidence="6">3.5.4.33</ecNumber>
    </recommendedName>
</protein>
<keyword evidence="1 6" id="KW-0819">tRNA processing</keyword>
<sequence length="168" mass="17611">MPAIPNGDNDADLMRMALQEAREAGLSGEVPIGAVVALDGKTQGRGRNSPISLNDPTGHAEILAIRDAANKIGNYRLTGATLVSTVEPCLMCLGAALHARIGRIVFGAADPKVGATDILARLDREGALLNHRFQVTGGILAEEASNLILEFFQNRRAGEAAGDDDVVD</sequence>
<keyword evidence="4 6" id="KW-0862">Zinc</keyword>
<dbReference type="Gene3D" id="3.40.140.10">
    <property type="entry name" value="Cytidine Deaminase, domain 2"/>
    <property type="match status" value="1"/>
</dbReference>
<feature type="binding site" evidence="6">
    <location>
        <position position="89"/>
    </location>
    <ligand>
        <name>Zn(2+)</name>
        <dbReference type="ChEBI" id="CHEBI:29105"/>
        <note>catalytic</note>
    </ligand>
</feature>
<comment type="catalytic activity">
    <reaction evidence="5 6">
        <text>adenosine(34) in tRNA + H2O + H(+) = inosine(34) in tRNA + NH4(+)</text>
        <dbReference type="Rhea" id="RHEA:43168"/>
        <dbReference type="Rhea" id="RHEA-COMP:10373"/>
        <dbReference type="Rhea" id="RHEA-COMP:10374"/>
        <dbReference type="ChEBI" id="CHEBI:15377"/>
        <dbReference type="ChEBI" id="CHEBI:15378"/>
        <dbReference type="ChEBI" id="CHEBI:28938"/>
        <dbReference type="ChEBI" id="CHEBI:74411"/>
        <dbReference type="ChEBI" id="CHEBI:82852"/>
        <dbReference type="EC" id="3.5.4.33"/>
    </reaction>
</comment>
<evidence type="ECO:0000256" key="2">
    <source>
        <dbReference type="ARBA" id="ARBA00022723"/>
    </source>
</evidence>
<dbReference type="CDD" id="cd01285">
    <property type="entry name" value="nucleoside_deaminase"/>
    <property type="match status" value="1"/>
</dbReference>
<comment type="function">
    <text evidence="6">Catalyzes the deamination of adenosine to inosine at the wobble position 34 of tRNA(Arg2).</text>
</comment>
<dbReference type="SUPFAM" id="SSF53927">
    <property type="entry name" value="Cytidine deaminase-like"/>
    <property type="match status" value="1"/>
</dbReference>
<dbReference type="Pfam" id="PF00383">
    <property type="entry name" value="dCMP_cyt_deam_1"/>
    <property type="match status" value="1"/>
</dbReference>
<feature type="active site" description="Proton donor" evidence="6">
    <location>
        <position position="61"/>
    </location>
</feature>
<name>A0A8J6XRZ6_9BACT</name>
<dbReference type="InterPro" id="IPR002125">
    <property type="entry name" value="CMP_dCMP_dom"/>
</dbReference>
<proteinExistence type="inferred from homology"/>
<accession>A0A8J6XRZ6</accession>
<dbReference type="HAMAP" id="MF_00972">
    <property type="entry name" value="tRNA_aden_deaminase"/>
    <property type="match status" value="1"/>
</dbReference>
<evidence type="ECO:0000256" key="5">
    <source>
        <dbReference type="ARBA" id="ARBA00048045"/>
    </source>
</evidence>